<sequence>MSLNTPEINQESVPSTTKPAQTLLQGLSQAYDASRAILTPARQIPGIVQKMKTSFIARTQLEYNSHVAQMQGLKKLVSEKFTKKEKIEDNQQNEQSFISSTIANKDDTSAEQKEKENIQTIEQQTQQIKSQHLTYGLSAKDPFKRVKVNGQDTLFNCLHIERKRIENPFEILSNIIIGLKYLQLIEDERQHSGIKEQQNINTTLIPNNNSSQDTNQLKNESQSQQQPESLNESLSNVAHPLFGDFSSYRIMFDDNDSPVIFLGNIPGFDQNKYVWQEIERRMKDIELKQSLKQKQSMVGQLKTQFQSVSDNVSGSLKSQFKWMKKSFQINSQQQQQPSSPLNSQQQSESISQPIPATIPIQQSSLQTIDDIDQRFNKLDFDIDSSYGGGYEMIRWRSPEYFGLNEKWEELIINNLNNNNNQLSNSIDQNLNPTESNLVFSIGMILYEIITVEIPFSEFDAITASNQLMNEQRPYLSEFQSTVIGDLIESCWQQDPKQRISLNDLYDIVMSISKIWNIDQQQLQSSTDTNQTESNQISLNLQQSNESLLKKLVKYLSQRQYKKISALRQKSQSGTLQTKSSSIKPQQSNSMLKRKNNNNETVNQNNQNKVKESTLIVNSELNDQNEDKEAEQASDQRLEDQQELNEEEELRDIEQEDEYIFDDEMDDLKRMSDEEEDD</sequence>
<evidence type="ECO:0000256" key="4">
    <source>
        <dbReference type="ARBA" id="ARBA00022777"/>
    </source>
</evidence>
<dbReference type="EMBL" id="SNRW01002716">
    <property type="protein sequence ID" value="KAA6391925.1"/>
    <property type="molecule type" value="Genomic_DNA"/>
</dbReference>
<dbReference type="InterPro" id="IPR011009">
    <property type="entry name" value="Kinase-like_dom_sf"/>
</dbReference>
<evidence type="ECO:0000256" key="5">
    <source>
        <dbReference type="ARBA" id="ARBA00022840"/>
    </source>
</evidence>
<accession>A0A5J4WBD3</accession>
<evidence type="ECO:0000313" key="9">
    <source>
        <dbReference type="Proteomes" id="UP000324800"/>
    </source>
</evidence>
<feature type="region of interest" description="Disordered" evidence="6">
    <location>
        <begin position="329"/>
        <end position="352"/>
    </location>
</feature>
<gene>
    <name evidence="8" type="ORF">EZS28_012547</name>
</gene>
<organism evidence="8 9">
    <name type="scientific">Streblomastix strix</name>
    <dbReference type="NCBI Taxonomy" id="222440"/>
    <lineage>
        <taxon>Eukaryota</taxon>
        <taxon>Metamonada</taxon>
        <taxon>Preaxostyla</taxon>
        <taxon>Oxymonadida</taxon>
        <taxon>Streblomastigidae</taxon>
        <taxon>Streblomastix</taxon>
    </lineage>
</organism>
<dbReference type="GO" id="GO:0004709">
    <property type="term" value="F:MAP kinase kinase kinase activity"/>
    <property type="evidence" value="ECO:0007669"/>
    <property type="project" value="TreeGrafter"/>
</dbReference>
<dbReference type="PANTHER" id="PTHR46716">
    <property type="entry name" value="MITOGEN-ACTIVATED PROTEIN KINASE KINASE KINASE 7"/>
    <property type="match status" value="1"/>
</dbReference>
<dbReference type="GO" id="GO:0005524">
    <property type="term" value="F:ATP binding"/>
    <property type="evidence" value="ECO:0007669"/>
    <property type="project" value="UniProtKB-KW"/>
</dbReference>
<dbReference type="PANTHER" id="PTHR46716:SF1">
    <property type="entry name" value="MITOGEN-ACTIVATED PROTEIN KINASE KINASE KINASE 7"/>
    <property type="match status" value="1"/>
</dbReference>
<evidence type="ECO:0000256" key="3">
    <source>
        <dbReference type="ARBA" id="ARBA00022741"/>
    </source>
</evidence>
<protein>
    <recommendedName>
        <fullName evidence="7">Serine-threonine/tyrosine-protein kinase catalytic domain-containing protein</fullName>
    </recommendedName>
</protein>
<evidence type="ECO:0000259" key="7">
    <source>
        <dbReference type="Pfam" id="PF07714"/>
    </source>
</evidence>
<feature type="domain" description="Serine-threonine/tyrosine-protein kinase catalytic" evidence="7">
    <location>
        <begin position="438"/>
        <end position="505"/>
    </location>
</feature>
<feature type="compositionally biased region" description="Polar residues" evidence="6">
    <location>
        <begin position="567"/>
        <end position="590"/>
    </location>
</feature>
<feature type="compositionally biased region" description="Acidic residues" evidence="6">
    <location>
        <begin position="640"/>
        <end position="665"/>
    </location>
</feature>
<dbReference type="Proteomes" id="UP000324800">
    <property type="component" value="Unassembled WGS sequence"/>
</dbReference>
<feature type="region of interest" description="Disordered" evidence="6">
    <location>
        <begin position="203"/>
        <end position="232"/>
    </location>
</feature>
<dbReference type="OrthoDB" id="291737at2759"/>
<feature type="compositionally biased region" description="Low complexity" evidence="6">
    <location>
        <begin position="597"/>
        <end position="607"/>
    </location>
</feature>
<feature type="region of interest" description="Disordered" evidence="6">
    <location>
        <begin position="566"/>
        <end position="677"/>
    </location>
</feature>
<evidence type="ECO:0000256" key="6">
    <source>
        <dbReference type="SAM" id="MobiDB-lite"/>
    </source>
</evidence>
<keyword evidence="2" id="KW-0808">Transferase</keyword>
<dbReference type="Pfam" id="PF07714">
    <property type="entry name" value="PK_Tyr_Ser-Thr"/>
    <property type="match status" value="1"/>
</dbReference>
<name>A0A5J4WBD3_9EUKA</name>
<proteinExistence type="predicted"/>
<keyword evidence="4" id="KW-0418">Kinase</keyword>
<keyword evidence="3" id="KW-0547">Nucleotide-binding</keyword>
<evidence type="ECO:0000313" key="8">
    <source>
        <dbReference type="EMBL" id="KAA6391925.1"/>
    </source>
</evidence>
<dbReference type="Gene3D" id="1.10.510.10">
    <property type="entry name" value="Transferase(Phosphotransferase) domain 1"/>
    <property type="match status" value="1"/>
</dbReference>
<reference evidence="8 9" key="1">
    <citation type="submission" date="2019-03" db="EMBL/GenBank/DDBJ databases">
        <title>Single cell metagenomics reveals metabolic interactions within the superorganism composed of flagellate Streblomastix strix and complex community of Bacteroidetes bacteria on its surface.</title>
        <authorList>
            <person name="Treitli S.C."/>
            <person name="Kolisko M."/>
            <person name="Husnik F."/>
            <person name="Keeling P."/>
            <person name="Hampl V."/>
        </authorList>
    </citation>
    <scope>NUCLEOTIDE SEQUENCE [LARGE SCALE GENOMIC DNA]</scope>
    <source>
        <strain evidence="8">ST1C</strain>
    </source>
</reference>
<dbReference type="GO" id="GO:0007254">
    <property type="term" value="P:JNK cascade"/>
    <property type="evidence" value="ECO:0007669"/>
    <property type="project" value="TreeGrafter"/>
</dbReference>
<feature type="compositionally biased region" description="Basic and acidic residues" evidence="6">
    <location>
        <begin position="624"/>
        <end position="639"/>
    </location>
</feature>
<dbReference type="GO" id="GO:0006955">
    <property type="term" value="P:immune response"/>
    <property type="evidence" value="ECO:0007669"/>
    <property type="project" value="TreeGrafter"/>
</dbReference>
<keyword evidence="5" id="KW-0067">ATP-binding</keyword>
<dbReference type="SUPFAM" id="SSF56112">
    <property type="entry name" value="Protein kinase-like (PK-like)"/>
    <property type="match status" value="1"/>
</dbReference>
<keyword evidence="1" id="KW-0723">Serine/threonine-protein kinase</keyword>
<evidence type="ECO:0000256" key="1">
    <source>
        <dbReference type="ARBA" id="ARBA00022527"/>
    </source>
</evidence>
<evidence type="ECO:0000256" key="2">
    <source>
        <dbReference type="ARBA" id="ARBA00022679"/>
    </source>
</evidence>
<dbReference type="AlphaFoldDB" id="A0A5J4WBD3"/>
<comment type="caution">
    <text evidence="8">The sequence shown here is derived from an EMBL/GenBank/DDBJ whole genome shotgun (WGS) entry which is preliminary data.</text>
</comment>
<dbReference type="InterPro" id="IPR001245">
    <property type="entry name" value="Ser-Thr/Tyr_kinase_cat_dom"/>
</dbReference>